<evidence type="ECO:0000256" key="1">
    <source>
        <dbReference type="ARBA" id="ARBA00022737"/>
    </source>
</evidence>
<feature type="coiled-coil region" evidence="4">
    <location>
        <begin position="356"/>
        <end position="383"/>
    </location>
</feature>
<evidence type="ECO:0000313" key="5">
    <source>
        <dbReference type="EMBL" id="RZU47190.1"/>
    </source>
</evidence>
<dbReference type="EMBL" id="SHKX01000011">
    <property type="protein sequence ID" value="RZU47190.1"/>
    <property type="molecule type" value="Genomic_DNA"/>
</dbReference>
<keyword evidence="4" id="KW-0175">Coiled coil</keyword>
<feature type="repeat" description="TPR" evidence="3">
    <location>
        <begin position="485"/>
        <end position="518"/>
    </location>
</feature>
<keyword evidence="1" id="KW-0677">Repeat</keyword>
<dbReference type="PANTHER" id="PTHR44943:SF8">
    <property type="entry name" value="TPR REPEAT-CONTAINING PROTEIN MJ0263"/>
    <property type="match status" value="1"/>
</dbReference>
<evidence type="ECO:0000256" key="2">
    <source>
        <dbReference type="ARBA" id="ARBA00022803"/>
    </source>
</evidence>
<dbReference type="Gene3D" id="1.25.40.10">
    <property type="entry name" value="Tetratricopeptide repeat domain"/>
    <property type="match status" value="2"/>
</dbReference>
<evidence type="ECO:0000256" key="4">
    <source>
        <dbReference type="SAM" id="Coils"/>
    </source>
</evidence>
<dbReference type="PANTHER" id="PTHR44943">
    <property type="entry name" value="CELLULOSE SYNTHASE OPERON PROTEIN C"/>
    <property type="match status" value="1"/>
</dbReference>
<proteinExistence type="predicted"/>
<name>A0A4Q7Z9J6_9GAMM</name>
<gene>
    <name evidence="5" type="ORF">EV700_1585</name>
</gene>
<dbReference type="Pfam" id="PF14559">
    <property type="entry name" value="TPR_19"/>
    <property type="match status" value="1"/>
</dbReference>
<dbReference type="OrthoDB" id="9766710at2"/>
<evidence type="ECO:0000313" key="6">
    <source>
        <dbReference type="Proteomes" id="UP000292423"/>
    </source>
</evidence>
<keyword evidence="6" id="KW-1185">Reference proteome</keyword>
<dbReference type="AlphaFoldDB" id="A0A4Q7Z9J6"/>
<comment type="caution">
    <text evidence="5">The sequence shown here is derived from an EMBL/GenBank/DDBJ whole genome shotgun (WGS) entry which is preliminary data.</text>
</comment>
<dbReference type="InterPro" id="IPR019734">
    <property type="entry name" value="TPR_rpt"/>
</dbReference>
<accession>A0A4Q7Z9J6</accession>
<dbReference type="SUPFAM" id="SSF48452">
    <property type="entry name" value="TPR-like"/>
    <property type="match status" value="3"/>
</dbReference>
<dbReference type="Pfam" id="PF13432">
    <property type="entry name" value="TPR_16"/>
    <property type="match status" value="2"/>
</dbReference>
<reference evidence="5 6" key="1">
    <citation type="submission" date="2019-02" db="EMBL/GenBank/DDBJ databases">
        <title>Genomic Encyclopedia of Type Strains, Phase IV (KMG-IV): sequencing the most valuable type-strain genomes for metagenomic binning, comparative biology and taxonomic classification.</title>
        <authorList>
            <person name="Goeker M."/>
        </authorList>
    </citation>
    <scope>NUCLEOTIDE SEQUENCE [LARGE SCALE GENOMIC DNA]</scope>
    <source>
        <strain evidence="5 6">DSM 105135</strain>
    </source>
</reference>
<protein>
    <submittedName>
        <fullName evidence="5">Flp pilus assembly protein TadD</fullName>
    </submittedName>
</protein>
<dbReference type="PROSITE" id="PS50005">
    <property type="entry name" value="TPR"/>
    <property type="match status" value="2"/>
</dbReference>
<keyword evidence="2 3" id="KW-0802">TPR repeat</keyword>
<dbReference type="SMART" id="SM00028">
    <property type="entry name" value="TPR"/>
    <property type="match status" value="6"/>
</dbReference>
<organism evidence="5 6">
    <name type="scientific">Fluviicoccus keumensis</name>
    <dbReference type="NCBI Taxonomy" id="1435465"/>
    <lineage>
        <taxon>Bacteria</taxon>
        <taxon>Pseudomonadati</taxon>
        <taxon>Pseudomonadota</taxon>
        <taxon>Gammaproteobacteria</taxon>
        <taxon>Moraxellales</taxon>
        <taxon>Moraxellaceae</taxon>
        <taxon>Fluviicoccus</taxon>
    </lineage>
</organism>
<dbReference type="InterPro" id="IPR051685">
    <property type="entry name" value="Ycf3/AcsC/BcsC/TPR_MFPF"/>
</dbReference>
<feature type="repeat" description="TPR" evidence="3">
    <location>
        <begin position="178"/>
        <end position="211"/>
    </location>
</feature>
<evidence type="ECO:0000256" key="3">
    <source>
        <dbReference type="PROSITE-ProRule" id="PRU00339"/>
    </source>
</evidence>
<dbReference type="Pfam" id="PF13181">
    <property type="entry name" value="TPR_8"/>
    <property type="match status" value="2"/>
</dbReference>
<sequence>MDYCPIMPRIPAYVVLALGLATPAIALSVPTASVAGSGFSHDGLFRLLSAEFAVARNRPTEAMAPYREEALATNDPAVLERALQIANYLQDSQAGLELAERFSRNNPDNTTAWYQKAYHALRLQQADAVMDALEKLIALNPEAELEALFLSAYPSTPEGRNKLLESINRLEQRFPRNSQLYFAHALLAGENGQYSMAIDYIRRAQAINPDNIPALLLHARILGMDNRNDEALDILSSAVMKYPNSRQVTLHYARALIKAGHSFQAESRLKQLLDKFPADGEILLMHGLLAFNNRHDEESRHSLEQLVLTGEHTDEAHFYLGLIARRGGNTDSAESHLEAVGEGPHFLPALGELSDMLASSGRLDEARRNLAAARQNLPEQATTLYAMEAELLNKQNRYADSIALLNDGLEKHPHDNLLLFSRALTADKLKNLPQFEKDMQELLSRDPDNFSYLNALGYTLADQTQRFGEAEVYLRKAFRLKPEDPAIIDSMGWLYYRVGNVNEALEYVQKAFNLFPDEEIGTHLAEILWVTGKHAEAGKVWQQLLKANPDSELVLKHKAKFERKP</sequence>
<dbReference type="Proteomes" id="UP000292423">
    <property type="component" value="Unassembled WGS sequence"/>
</dbReference>
<dbReference type="InterPro" id="IPR011990">
    <property type="entry name" value="TPR-like_helical_dom_sf"/>
</dbReference>